<sequence>MNQIETYAPTARHHRKNTWQKTFEVTANEAQSRTLNHFVKNELAYYQLLSSQLGIRMRAFPEDFVSNTPSTERLWMFAAKHNVTSSVLKAQPQNKWPSDIAGSWGAMWNRNGEYLLSSGAEAIMNLMATPCHLHADVRRNIAEEVLASIKHQAEILHAAQKTMELRSPVQTLPEHDHYTKRHVQVPRHLVKCVFNALTGNSEVTIPYCREPLLIPGQDISENKWDLMVISQVNKEADKNHMLQLSLRTSRNKYLITYTDGQRPKNLPRM</sequence>
<gene>
    <name evidence="1" type="ORF">UFOVP29_278</name>
</gene>
<protein>
    <submittedName>
        <fullName evidence="1">Uncharacterized protein</fullName>
    </submittedName>
</protein>
<name>A0A6J5KSC0_9CAUD</name>
<organism evidence="1">
    <name type="scientific">uncultured Caudovirales phage</name>
    <dbReference type="NCBI Taxonomy" id="2100421"/>
    <lineage>
        <taxon>Viruses</taxon>
        <taxon>Duplodnaviria</taxon>
        <taxon>Heunggongvirae</taxon>
        <taxon>Uroviricota</taxon>
        <taxon>Caudoviricetes</taxon>
        <taxon>Peduoviridae</taxon>
        <taxon>Maltschvirus</taxon>
        <taxon>Maltschvirus maltsch</taxon>
    </lineage>
</organism>
<accession>A0A6J5KSC0</accession>
<proteinExistence type="predicted"/>
<evidence type="ECO:0000313" key="1">
    <source>
        <dbReference type="EMBL" id="CAB4123119.1"/>
    </source>
</evidence>
<reference evidence="1" key="1">
    <citation type="submission" date="2020-04" db="EMBL/GenBank/DDBJ databases">
        <authorList>
            <person name="Chiriac C."/>
            <person name="Salcher M."/>
            <person name="Ghai R."/>
            <person name="Kavagutti S V."/>
        </authorList>
    </citation>
    <scope>NUCLEOTIDE SEQUENCE</scope>
</reference>
<dbReference type="EMBL" id="LR796167">
    <property type="protein sequence ID" value="CAB4123119.1"/>
    <property type="molecule type" value="Genomic_DNA"/>
</dbReference>